<sequence length="187" mass="19909">MTGDLRWRVRVEAGGQVGAGILAHHRGPSRLGDVITRMPARDLVEAAAEPPAERWLIGPVCAELQRRKDGAEAEPALRHHGYLADQLAAVHPGRGDVQVRQLTGLLAACYGPALSPEEFDRVVGAGATLPPAPLLGAALALYGPGAGERLLTVTLAGMFADAGFDEETLGRLRRALGEDRPPRRPRR</sequence>
<accession>A0ABX8QU37</accession>
<proteinExistence type="predicted"/>
<keyword evidence="2" id="KW-1185">Reference proteome</keyword>
<evidence type="ECO:0000313" key="1">
    <source>
        <dbReference type="EMBL" id="QXJ21247.1"/>
    </source>
</evidence>
<evidence type="ECO:0000313" key="2">
    <source>
        <dbReference type="Proteomes" id="UP001049518"/>
    </source>
</evidence>
<reference evidence="1" key="1">
    <citation type="submission" date="2020-07" db="EMBL/GenBank/DDBJ databases">
        <authorList>
            <person name="Tarantini F.S."/>
            <person name="Hong K.W."/>
            <person name="Chan K.G."/>
        </authorList>
    </citation>
    <scope>NUCLEOTIDE SEQUENCE</scope>
    <source>
        <strain evidence="1">32-07</strain>
    </source>
</reference>
<name>A0ABX8QU37_9ACTN</name>
<gene>
    <name evidence="1" type="ORF">AGRA3207_002084</name>
</gene>
<dbReference type="Proteomes" id="UP001049518">
    <property type="component" value="Chromosome"/>
</dbReference>
<protein>
    <submittedName>
        <fullName evidence="1">Uncharacterized protein</fullName>
    </submittedName>
</protein>
<dbReference type="RefSeq" id="WP_231334391.1">
    <property type="nucleotide sequence ID" value="NZ_CP059572.1"/>
</dbReference>
<dbReference type="EMBL" id="CP059572">
    <property type="protein sequence ID" value="QXJ21247.1"/>
    <property type="molecule type" value="Genomic_DNA"/>
</dbReference>
<organism evidence="1 2">
    <name type="scientific">Actinomadura graeca</name>
    <dbReference type="NCBI Taxonomy" id="2750812"/>
    <lineage>
        <taxon>Bacteria</taxon>
        <taxon>Bacillati</taxon>
        <taxon>Actinomycetota</taxon>
        <taxon>Actinomycetes</taxon>
        <taxon>Streptosporangiales</taxon>
        <taxon>Thermomonosporaceae</taxon>
        <taxon>Actinomadura</taxon>
    </lineage>
</organism>